<accession>A0ABX9RBX6</accession>
<keyword evidence="3" id="KW-0812">Transmembrane</keyword>
<keyword evidence="3" id="KW-1133">Transmembrane helix</keyword>
<dbReference type="PANTHER" id="PTHR46769">
    <property type="entry name" value="POLYCYSTIC KIDNEY AND HEPATIC DISEASE 1 (AUTOSOMAL RECESSIVE)-LIKE 1"/>
    <property type="match status" value="1"/>
</dbReference>
<keyword evidence="3" id="KW-0472">Membrane</keyword>
<dbReference type="Gene3D" id="2.60.40.10">
    <property type="entry name" value="Immunoglobulins"/>
    <property type="match status" value="3"/>
</dbReference>
<evidence type="ECO:0000313" key="7">
    <source>
        <dbReference type="Proteomes" id="UP000271548"/>
    </source>
</evidence>
<feature type="signal peptide" evidence="4">
    <location>
        <begin position="1"/>
        <end position="31"/>
    </location>
</feature>
<dbReference type="CDD" id="cd00102">
    <property type="entry name" value="IPT"/>
    <property type="match status" value="3"/>
</dbReference>
<evidence type="ECO:0000259" key="5">
    <source>
        <dbReference type="SMART" id="SM00429"/>
    </source>
</evidence>
<dbReference type="PANTHER" id="PTHR46769:SF2">
    <property type="entry name" value="FIBROCYSTIN-L ISOFORM 2 PRECURSOR-RELATED"/>
    <property type="match status" value="1"/>
</dbReference>
<comment type="caution">
    <text evidence="6">The sequence shown here is derived from an EMBL/GenBank/DDBJ whole genome shotgun (WGS) entry which is preliminary data.</text>
</comment>
<evidence type="ECO:0000256" key="2">
    <source>
        <dbReference type="SAM" id="MobiDB-lite"/>
    </source>
</evidence>
<keyword evidence="1 4" id="KW-0732">Signal</keyword>
<feature type="domain" description="IPT/TIG" evidence="5">
    <location>
        <begin position="235"/>
        <end position="317"/>
    </location>
</feature>
<feature type="domain" description="IPT/TIG" evidence="5">
    <location>
        <begin position="409"/>
        <end position="494"/>
    </location>
</feature>
<feature type="region of interest" description="Disordered" evidence="2">
    <location>
        <begin position="234"/>
        <end position="253"/>
    </location>
</feature>
<dbReference type="EMBL" id="RAZS01000003">
    <property type="protein sequence ID" value="RKN20940.1"/>
    <property type="molecule type" value="Genomic_DNA"/>
</dbReference>
<evidence type="ECO:0000256" key="1">
    <source>
        <dbReference type="ARBA" id="ARBA00022729"/>
    </source>
</evidence>
<gene>
    <name evidence="6" type="ORF">D7147_08990</name>
</gene>
<dbReference type="InterPro" id="IPR002909">
    <property type="entry name" value="IPT_dom"/>
</dbReference>
<feature type="compositionally biased region" description="Low complexity" evidence="2">
    <location>
        <begin position="234"/>
        <end position="247"/>
    </location>
</feature>
<feature type="domain" description="IPT/TIG" evidence="5">
    <location>
        <begin position="324"/>
        <end position="404"/>
    </location>
</feature>
<name>A0ABX9RBX6_9ACTN</name>
<dbReference type="InterPro" id="IPR052387">
    <property type="entry name" value="Fibrocystin"/>
</dbReference>
<feature type="chain" id="PRO_5046131117" description="IPT/TIG domain-containing protein" evidence="4">
    <location>
        <begin position="32"/>
        <end position="532"/>
    </location>
</feature>
<dbReference type="SMART" id="SM00429">
    <property type="entry name" value="IPT"/>
    <property type="match status" value="3"/>
</dbReference>
<dbReference type="Proteomes" id="UP000271548">
    <property type="component" value="Unassembled WGS sequence"/>
</dbReference>
<evidence type="ECO:0000256" key="4">
    <source>
        <dbReference type="SAM" id="SignalP"/>
    </source>
</evidence>
<dbReference type="InterPro" id="IPR013783">
    <property type="entry name" value="Ig-like_fold"/>
</dbReference>
<feature type="transmembrane region" description="Helical" evidence="3">
    <location>
        <begin position="504"/>
        <end position="525"/>
    </location>
</feature>
<dbReference type="InterPro" id="IPR014756">
    <property type="entry name" value="Ig_E-set"/>
</dbReference>
<evidence type="ECO:0000313" key="6">
    <source>
        <dbReference type="EMBL" id="RKN20940.1"/>
    </source>
</evidence>
<evidence type="ECO:0000256" key="3">
    <source>
        <dbReference type="SAM" id="Phobius"/>
    </source>
</evidence>
<dbReference type="Pfam" id="PF01833">
    <property type="entry name" value="TIG"/>
    <property type="match status" value="3"/>
</dbReference>
<sequence>MGSVRRRLSVTSVGLLVAGAAGLGLAPPAFAAPGDAAARGVVLDLVGGPGDESVEAQGTFGSVTAPPGGGTNNETSVDVTVSDPVNVVAAGTVAEVTATRGQITSSASSQLADFTLSVLGVEVLDVSELGVTTQCRAGNTSAGATGDDITVFGQPITITDTAQEFSANVTVTGLTGATLHAVVDRQLTGTPNNVIGINVRAVLSVAGFDGVEPVRFSLGQVILAEASCQSPSAVPPTVSSISPTSGPQSGGQQVTITGTGFAPNSTVTFDGVAATNVVVTTDGTSLTAVTPLGAAGPAAVVVTTAGGSAPPLPYTYLADGSGAEVTGLAPGEGPTAGGTTVTITGSGFTGATGVNFAGVAGAGFTVNPAGTTITVVTPPNPAGPATVALVFPAGTANAGTFAYRPVAVAPTIESLSPNQGGTAGGTVVTVRGSGFVPGGTTVGLCGRTIAAAEVTVATDGRSLTFRTPPCAAGDAAVRVTTPGGRSNEAAFHYRANLPVTGASLGLPIAGGLTMLLTGAALLLAARNRRKPV</sequence>
<proteinExistence type="predicted"/>
<dbReference type="SUPFAM" id="SSF81296">
    <property type="entry name" value="E set domains"/>
    <property type="match status" value="3"/>
</dbReference>
<keyword evidence="7" id="KW-1185">Reference proteome</keyword>
<dbReference type="InterPro" id="IPR006311">
    <property type="entry name" value="TAT_signal"/>
</dbReference>
<protein>
    <recommendedName>
        <fullName evidence="5">IPT/TIG domain-containing protein</fullName>
    </recommendedName>
</protein>
<reference evidence="6 7" key="1">
    <citation type="submission" date="2018-09" db="EMBL/GenBank/DDBJ databases">
        <title>Micromonospora sp. nov. MS1-9, isolated from a root of Musa sp.</title>
        <authorList>
            <person name="Kuncharoen N."/>
            <person name="Kudo T."/>
            <person name="Ohkuma M."/>
            <person name="Yuki M."/>
            <person name="Tanasupawat S."/>
        </authorList>
    </citation>
    <scope>NUCLEOTIDE SEQUENCE [LARGE SCALE GENOMIC DNA]</scope>
    <source>
        <strain evidence="6 7">NGC1-4</strain>
    </source>
</reference>
<dbReference type="PROSITE" id="PS51318">
    <property type="entry name" value="TAT"/>
    <property type="match status" value="1"/>
</dbReference>
<organism evidence="6 7">
    <name type="scientific">Micromonospora musae</name>
    <dbReference type="NCBI Taxonomy" id="1894970"/>
    <lineage>
        <taxon>Bacteria</taxon>
        <taxon>Bacillati</taxon>
        <taxon>Actinomycetota</taxon>
        <taxon>Actinomycetes</taxon>
        <taxon>Micromonosporales</taxon>
        <taxon>Micromonosporaceae</taxon>
        <taxon>Micromonospora</taxon>
    </lineage>
</organism>